<keyword evidence="11" id="KW-1185">Reference proteome</keyword>
<feature type="compositionally biased region" description="Basic and acidic residues" evidence="7">
    <location>
        <begin position="245"/>
        <end position="260"/>
    </location>
</feature>
<evidence type="ECO:0000256" key="2">
    <source>
        <dbReference type="ARBA" id="ARBA00022473"/>
    </source>
</evidence>
<keyword evidence="4" id="KW-0238">DNA-binding</keyword>
<evidence type="ECO:0000256" key="5">
    <source>
        <dbReference type="ARBA" id="ARBA00023163"/>
    </source>
</evidence>
<reference evidence="10 11" key="1">
    <citation type="submission" date="2024-01" db="EMBL/GenBank/DDBJ databases">
        <title>The complete chloroplast genome sequence of Lithospermum erythrorhizon: insights into the phylogenetic relationship among Boraginaceae species and the maternal lineages of purple gromwells.</title>
        <authorList>
            <person name="Okada T."/>
            <person name="Watanabe K."/>
        </authorList>
    </citation>
    <scope>NUCLEOTIDE SEQUENCE [LARGE SCALE GENOMIC DNA]</scope>
</reference>
<dbReference type="GO" id="GO:0005634">
    <property type="term" value="C:nucleus"/>
    <property type="evidence" value="ECO:0007669"/>
    <property type="project" value="UniProtKB-SubCell"/>
</dbReference>
<evidence type="ECO:0000256" key="4">
    <source>
        <dbReference type="ARBA" id="ARBA00023125"/>
    </source>
</evidence>
<feature type="domain" description="TCP" evidence="8">
    <location>
        <begin position="112"/>
        <end position="170"/>
    </location>
</feature>
<comment type="subcellular location">
    <subcellularLocation>
        <location evidence="1">Nucleus</location>
    </subcellularLocation>
</comment>
<evidence type="ECO:0000313" key="11">
    <source>
        <dbReference type="Proteomes" id="UP001454036"/>
    </source>
</evidence>
<dbReference type="EMBL" id="BAABME010005268">
    <property type="protein sequence ID" value="GAA0165150.1"/>
    <property type="molecule type" value="Genomic_DNA"/>
</dbReference>
<dbReference type="GO" id="GO:2000032">
    <property type="term" value="P:regulation of secondary shoot formation"/>
    <property type="evidence" value="ECO:0007669"/>
    <property type="project" value="TreeGrafter"/>
</dbReference>
<dbReference type="PROSITE" id="PS51370">
    <property type="entry name" value="R"/>
    <property type="match status" value="1"/>
</dbReference>
<sequence>MMMYSLSNDNCSSTSTFINYSSLSSQGFPPKTFPTNDTCFSFFHPPSPLIVSFEDEALLFPYLQNLETHQPHFSIEDLVSTQENMDADFSKRSNGNGKILANNKCPEKKCYKKDRHSKIITSKGPRDRRMRLSLEVAPRFFNLQEMLGFDKASQTLEWLMNKSKWAIMQLSKNTSTTTCVDTNGALVISSTTSECEVISSSSNVVQDSEGFENLEGKNKSSSSSCTKKWKKNGKTSRPIRPFAKKTREEARERARERTLKKKQVEKYNEEALLF</sequence>
<evidence type="ECO:0000256" key="1">
    <source>
        <dbReference type="ARBA" id="ARBA00004123"/>
    </source>
</evidence>
<dbReference type="PANTHER" id="PTHR31072:SF93">
    <property type="entry name" value="TRANSCRIPTION FACTOR TCP24"/>
    <property type="match status" value="1"/>
</dbReference>
<keyword evidence="5" id="KW-0804">Transcription</keyword>
<dbReference type="AlphaFoldDB" id="A0AAV3QNK6"/>
<dbReference type="InterPro" id="IPR005333">
    <property type="entry name" value="Transcription_factor_TCP"/>
</dbReference>
<dbReference type="InterPro" id="IPR017887">
    <property type="entry name" value="TF_TCP_subgr"/>
</dbReference>
<evidence type="ECO:0000256" key="6">
    <source>
        <dbReference type="ARBA" id="ARBA00023242"/>
    </source>
</evidence>
<evidence type="ECO:0000256" key="7">
    <source>
        <dbReference type="SAM" id="MobiDB-lite"/>
    </source>
</evidence>
<accession>A0AAV3QNK6</accession>
<evidence type="ECO:0000256" key="3">
    <source>
        <dbReference type="ARBA" id="ARBA00023015"/>
    </source>
</evidence>
<gene>
    <name evidence="10" type="ORF">LIER_20626</name>
</gene>
<keyword evidence="2" id="KW-0217">Developmental protein</keyword>
<name>A0AAV3QNK6_LITER</name>
<keyword evidence="6" id="KW-0539">Nucleus</keyword>
<protein>
    <recommendedName>
        <fullName evidence="12">Cycloidea-like protein</fullName>
    </recommendedName>
</protein>
<comment type="caution">
    <text evidence="10">The sequence shown here is derived from an EMBL/GenBank/DDBJ whole genome shotgun (WGS) entry which is preliminary data.</text>
</comment>
<dbReference type="InterPro" id="IPR017888">
    <property type="entry name" value="CYC/TB1_R_domain"/>
</dbReference>
<dbReference type="PROSITE" id="PS51369">
    <property type="entry name" value="TCP"/>
    <property type="match status" value="1"/>
</dbReference>
<organism evidence="10 11">
    <name type="scientific">Lithospermum erythrorhizon</name>
    <name type="common">Purple gromwell</name>
    <name type="synonym">Lithospermum officinale var. erythrorhizon</name>
    <dbReference type="NCBI Taxonomy" id="34254"/>
    <lineage>
        <taxon>Eukaryota</taxon>
        <taxon>Viridiplantae</taxon>
        <taxon>Streptophyta</taxon>
        <taxon>Embryophyta</taxon>
        <taxon>Tracheophyta</taxon>
        <taxon>Spermatophyta</taxon>
        <taxon>Magnoliopsida</taxon>
        <taxon>eudicotyledons</taxon>
        <taxon>Gunneridae</taxon>
        <taxon>Pentapetalae</taxon>
        <taxon>asterids</taxon>
        <taxon>lamiids</taxon>
        <taxon>Boraginales</taxon>
        <taxon>Boraginaceae</taxon>
        <taxon>Boraginoideae</taxon>
        <taxon>Lithospermeae</taxon>
        <taxon>Lithospermum</taxon>
    </lineage>
</organism>
<evidence type="ECO:0000259" key="9">
    <source>
        <dbReference type="PROSITE" id="PS51370"/>
    </source>
</evidence>
<evidence type="ECO:0000259" key="8">
    <source>
        <dbReference type="PROSITE" id="PS51369"/>
    </source>
</evidence>
<feature type="domain" description="R" evidence="9">
    <location>
        <begin position="244"/>
        <end position="261"/>
    </location>
</feature>
<dbReference type="Proteomes" id="UP001454036">
    <property type="component" value="Unassembled WGS sequence"/>
</dbReference>
<dbReference type="PANTHER" id="PTHR31072">
    <property type="entry name" value="TRANSCRIPTION FACTOR TCP4-RELATED"/>
    <property type="match status" value="1"/>
</dbReference>
<dbReference type="GO" id="GO:0003700">
    <property type="term" value="F:DNA-binding transcription factor activity"/>
    <property type="evidence" value="ECO:0007669"/>
    <property type="project" value="InterPro"/>
</dbReference>
<evidence type="ECO:0000313" key="10">
    <source>
        <dbReference type="EMBL" id="GAA0165150.1"/>
    </source>
</evidence>
<keyword evidence="3" id="KW-0805">Transcription regulation</keyword>
<dbReference type="Pfam" id="PF03634">
    <property type="entry name" value="TCP"/>
    <property type="match status" value="1"/>
</dbReference>
<proteinExistence type="predicted"/>
<dbReference type="GO" id="GO:0043565">
    <property type="term" value="F:sequence-specific DNA binding"/>
    <property type="evidence" value="ECO:0007669"/>
    <property type="project" value="TreeGrafter"/>
</dbReference>
<evidence type="ECO:0008006" key="12">
    <source>
        <dbReference type="Google" id="ProtNLM"/>
    </source>
</evidence>
<feature type="region of interest" description="Disordered" evidence="7">
    <location>
        <begin position="209"/>
        <end position="260"/>
    </location>
</feature>